<accession>A0A098RZU7</accession>
<dbReference type="OrthoDB" id="848185at2"/>
<evidence type="ECO:0000313" key="4">
    <source>
        <dbReference type="EMBL" id="KGE85371.1"/>
    </source>
</evidence>
<dbReference type="STRING" id="1524460.IX84_28140"/>
<evidence type="ECO:0000313" key="5">
    <source>
        <dbReference type="Proteomes" id="UP000029736"/>
    </source>
</evidence>
<name>A0A098RZU7_9BACT</name>
<comment type="caution">
    <text evidence="4">The sequence shown here is derived from an EMBL/GenBank/DDBJ whole genome shotgun (WGS) entry which is preliminary data.</text>
</comment>
<sequence length="345" mass="38326">MSTTNPTPNPSGPTPNPGPGKKDDGQQKLKIAAIATIAVLAIVCIVLVISLVNKNNANDSLTYELNESEQLKAELEKQYYEALSELEEMRGSNEELNALIEAQKAELKESKDRIDVLLRDSRQLAEARKQINGMNAKVEQYLAEINQLRQENEELTERTAALSQENYSLNSNLDSARMRNMELSSARAALVSEKEAVEADRARLAKKVNIASVVKVTNVEAEGLKLRDNGKTTSRRSAKNVDQLQVCFNTTANQVAESGVEEFLIRIVNPLGETLAVESMGSGVFVNNANGEQIRYTMIKEVDYDRDEQRLCLTWAPSEAFQEGNYEVEIYNKGYLAGTSSFQLR</sequence>
<keyword evidence="5" id="KW-1185">Reference proteome</keyword>
<reference evidence="4 5" key="1">
    <citation type="journal article" date="2014" name="Int. J. Syst. Evol. Microbiol.">
        <title>Phaeodactylibacter xiamenensis gen. nov., sp. nov., a member of the family Saprospiraceae isolated from the marine alga Phaeodactylum tricornutum.</title>
        <authorList>
            <person name="Chen Z.Jr."/>
            <person name="Lei X."/>
            <person name="Lai Q."/>
            <person name="Li Y."/>
            <person name="Zhang B."/>
            <person name="Zhang J."/>
            <person name="Zhang H."/>
            <person name="Yang L."/>
            <person name="Zheng W."/>
            <person name="Tian Y."/>
            <person name="Yu Z."/>
            <person name="Xu H.Jr."/>
            <person name="Zheng T."/>
        </authorList>
    </citation>
    <scope>NUCLEOTIDE SEQUENCE [LARGE SCALE GENOMIC DNA]</scope>
    <source>
        <strain evidence="4 5">KD52</strain>
    </source>
</reference>
<gene>
    <name evidence="4" type="ORF">IX84_28140</name>
</gene>
<evidence type="ECO:0000256" key="1">
    <source>
        <dbReference type="SAM" id="Coils"/>
    </source>
</evidence>
<evidence type="ECO:0000256" key="3">
    <source>
        <dbReference type="SAM" id="Phobius"/>
    </source>
</evidence>
<keyword evidence="3" id="KW-1133">Transmembrane helix</keyword>
<dbReference type="RefSeq" id="WP_044228523.1">
    <property type="nucleotide sequence ID" value="NZ_JBKAGJ010000004.1"/>
</dbReference>
<dbReference type="EMBL" id="JPOS01000090">
    <property type="protein sequence ID" value="KGE85371.1"/>
    <property type="molecule type" value="Genomic_DNA"/>
</dbReference>
<protein>
    <recommendedName>
        <fullName evidence="6">Chromosome segregation protein SMC</fullName>
    </recommendedName>
</protein>
<feature type="region of interest" description="Disordered" evidence="2">
    <location>
        <begin position="1"/>
        <end position="25"/>
    </location>
</feature>
<dbReference type="Proteomes" id="UP000029736">
    <property type="component" value="Unassembled WGS sequence"/>
</dbReference>
<keyword evidence="3" id="KW-0812">Transmembrane</keyword>
<dbReference type="Gene3D" id="1.10.287.1490">
    <property type="match status" value="1"/>
</dbReference>
<organism evidence="4 5">
    <name type="scientific">Phaeodactylibacter xiamenensis</name>
    <dbReference type="NCBI Taxonomy" id="1524460"/>
    <lineage>
        <taxon>Bacteria</taxon>
        <taxon>Pseudomonadati</taxon>
        <taxon>Bacteroidota</taxon>
        <taxon>Saprospiria</taxon>
        <taxon>Saprospirales</taxon>
        <taxon>Haliscomenobacteraceae</taxon>
        <taxon>Phaeodactylibacter</taxon>
    </lineage>
</organism>
<proteinExistence type="predicted"/>
<feature type="transmembrane region" description="Helical" evidence="3">
    <location>
        <begin position="31"/>
        <end position="52"/>
    </location>
</feature>
<evidence type="ECO:0008006" key="6">
    <source>
        <dbReference type="Google" id="ProtNLM"/>
    </source>
</evidence>
<feature type="coiled-coil region" evidence="1">
    <location>
        <begin position="58"/>
        <end position="165"/>
    </location>
</feature>
<keyword evidence="3" id="KW-0472">Membrane</keyword>
<evidence type="ECO:0000256" key="2">
    <source>
        <dbReference type="SAM" id="MobiDB-lite"/>
    </source>
</evidence>
<feature type="compositionally biased region" description="Pro residues" evidence="2">
    <location>
        <begin position="7"/>
        <end position="18"/>
    </location>
</feature>
<keyword evidence="1" id="KW-0175">Coiled coil</keyword>
<dbReference type="AlphaFoldDB" id="A0A098RZU7"/>